<dbReference type="EMBL" id="VIEB01000119">
    <property type="protein sequence ID" value="TQE05575.1"/>
    <property type="molecule type" value="Genomic_DNA"/>
</dbReference>
<protein>
    <recommendedName>
        <fullName evidence="1">Retrovirus-related Pol polyprotein from transposon TNT 1-94-like beta-barrel domain-containing protein</fullName>
    </recommendedName>
</protein>
<dbReference type="Pfam" id="PF22936">
    <property type="entry name" value="Pol_BBD"/>
    <property type="match status" value="1"/>
</dbReference>
<dbReference type="InterPro" id="IPR054722">
    <property type="entry name" value="PolX-like_BBD"/>
</dbReference>
<organism evidence="2 3">
    <name type="scientific">Malus baccata</name>
    <name type="common">Siberian crab apple</name>
    <name type="synonym">Pyrus baccata</name>
    <dbReference type="NCBI Taxonomy" id="106549"/>
    <lineage>
        <taxon>Eukaryota</taxon>
        <taxon>Viridiplantae</taxon>
        <taxon>Streptophyta</taxon>
        <taxon>Embryophyta</taxon>
        <taxon>Tracheophyta</taxon>
        <taxon>Spermatophyta</taxon>
        <taxon>Magnoliopsida</taxon>
        <taxon>eudicotyledons</taxon>
        <taxon>Gunneridae</taxon>
        <taxon>Pentapetalae</taxon>
        <taxon>rosids</taxon>
        <taxon>fabids</taxon>
        <taxon>Rosales</taxon>
        <taxon>Rosaceae</taxon>
        <taxon>Amygdaloideae</taxon>
        <taxon>Maleae</taxon>
        <taxon>Malus</taxon>
    </lineage>
</organism>
<reference evidence="2 3" key="1">
    <citation type="journal article" date="2019" name="G3 (Bethesda)">
        <title>Sequencing of a Wild Apple (Malus baccata) Genome Unravels the Differences Between Cultivated and Wild Apple Species Regarding Disease Resistance and Cold Tolerance.</title>
        <authorList>
            <person name="Chen X."/>
        </authorList>
    </citation>
    <scope>NUCLEOTIDE SEQUENCE [LARGE SCALE GENOMIC DNA]</scope>
    <source>
        <strain evidence="3">cv. Shandingzi</strain>
        <tissue evidence="2">Leaves</tissue>
    </source>
</reference>
<evidence type="ECO:0000259" key="1">
    <source>
        <dbReference type="Pfam" id="PF22936"/>
    </source>
</evidence>
<feature type="domain" description="Retrovirus-related Pol polyprotein from transposon TNT 1-94-like beta-barrel" evidence="1">
    <location>
        <begin position="1"/>
        <end position="69"/>
    </location>
</feature>
<sequence length="72" mass="7974">MISNVHKLNKVTHFEGNDRIKIGNGQGLPIKHVGSSMLTAPTHSHKLNQVLHVPHLAEDLLSVKQLCKDNMC</sequence>
<keyword evidence="3" id="KW-1185">Reference proteome</keyword>
<dbReference type="AlphaFoldDB" id="A0A540N3G7"/>
<evidence type="ECO:0000313" key="3">
    <source>
        <dbReference type="Proteomes" id="UP000315295"/>
    </source>
</evidence>
<gene>
    <name evidence="2" type="ORF">C1H46_008822</name>
</gene>
<comment type="caution">
    <text evidence="2">The sequence shown here is derived from an EMBL/GenBank/DDBJ whole genome shotgun (WGS) entry which is preliminary data.</text>
</comment>
<accession>A0A540N3G7</accession>
<evidence type="ECO:0000313" key="2">
    <source>
        <dbReference type="EMBL" id="TQE05575.1"/>
    </source>
</evidence>
<dbReference type="Proteomes" id="UP000315295">
    <property type="component" value="Unassembled WGS sequence"/>
</dbReference>
<proteinExistence type="predicted"/>
<name>A0A540N3G7_MALBA</name>